<dbReference type="RefSeq" id="WP_125685975.1">
    <property type="nucleotide sequence ID" value="NZ_JBHSSI010000110.1"/>
</dbReference>
<evidence type="ECO:0000313" key="1">
    <source>
        <dbReference type="EMBL" id="MFC6262003.1"/>
    </source>
</evidence>
<proteinExistence type="predicted"/>
<evidence type="ECO:0000313" key="2">
    <source>
        <dbReference type="Proteomes" id="UP001596283"/>
    </source>
</evidence>
<gene>
    <name evidence="1" type="ORF">ACFP1C_13845</name>
</gene>
<reference evidence="2" key="1">
    <citation type="journal article" date="2019" name="Int. J. Syst. Evol. Microbiol.">
        <title>The Global Catalogue of Microorganisms (GCM) 10K type strain sequencing project: providing services to taxonomists for standard genome sequencing and annotation.</title>
        <authorList>
            <consortium name="The Broad Institute Genomics Platform"/>
            <consortium name="The Broad Institute Genome Sequencing Center for Infectious Disease"/>
            <person name="Wu L."/>
            <person name="Ma J."/>
        </authorList>
    </citation>
    <scope>NUCLEOTIDE SEQUENCE [LARGE SCALE GENOMIC DNA]</scope>
    <source>
        <strain evidence="2">CCM 8908</strain>
    </source>
</reference>
<dbReference type="InterPro" id="IPR010064">
    <property type="entry name" value="HK97-gp10_tail"/>
</dbReference>
<accession>A0ABW1TJ47</accession>
<organism evidence="1 2">
    <name type="scientific">Levilactobacillus fujinensis</name>
    <dbReference type="NCBI Taxonomy" id="2486024"/>
    <lineage>
        <taxon>Bacteria</taxon>
        <taxon>Bacillati</taxon>
        <taxon>Bacillota</taxon>
        <taxon>Bacilli</taxon>
        <taxon>Lactobacillales</taxon>
        <taxon>Lactobacillaceae</taxon>
        <taxon>Levilactobacillus</taxon>
    </lineage>
</organism>
<dbReference type="Pfam" id="PF04883">
    <property type="entry name" value="HK97-gp10_like"/>
    <property type="match status" value="1"/>
</dbReference>
<dbReference type="Proteomes" id="UP001596283">
    <property type="component" value="Unassembled WGS sequence"/>
</dbReference>
<dbReference type="EMBL" id="JBHSSI010000110">
    <property type="protein sequence ID" value="MFC6262003.1"/>
    <property type="molecule type" value="Genomic_DNA"/>
</dbReference>
<protein>
    <submittedName>
        <fullName evidence="1">HK97 gp10 family phage protein</fullName>
    </submittedName>
</protein>
<sequence>MGAFTIDDAEFQAWAKEVQAKASNAAQLKSELQQSLKRVGVQAMRRVSNSTPVDTGNLRRGWNIEGPFIGGTIISLQLSNNVEYAPFIENGHRTRGGGGWVEGRFMLRDTVEAVSGELPGLLTPGFMRAMEGLL</sequence>
<comment type="caution">
    <text evidence="1">The sequence shown here is derived from an EMBL/GenBank/DDBJ whole genome shotgun (WGS) entry which is preliminary data.</text>
</comment>
<keyword evidence="2" id="KW-1185">Reference proteome</keyword>
<name>A0ABW1TJ47_9LACO</name>